<evidence type="ECO:0000256" key="5">
    <source>
        <dbReference type="ARBA" id="ARBA00022777"/>
    </source>
</evidence>
<name>A0ABQ2MDL1_9ACTN</name>
<dbReference type="EMBL" id="BMMP01000009">
    <property type="protein sequence ID" value="GGO50545.1"/>
    <property type="molecule type" value="Genomic_DNA"/>
</dbReference>
<evidence type="ECO:0000256" key="3">
    <source>
        <dbReference type="ARBA" id="ARBA00022553"/>
    </source>
</evidence>
<feature type="region of interest" description="Disordered" evidence="6">
    <location>
        <begin position="662"/>
        <end position="930"/>
    </location>
</feature>
<evidence type="ECO:0000256" key="2">
    <source>
        <dbReference type="ARBA" id="ARBA00012438"/>
    </source>
</evidence>
<dbReference type="InterPro" id="IPR013587">
    <property type="entry name" value="Nitrate/nitrite_sensing"/>
</dbReference>
<keyword evidence="3" id="KW-0597">Phosphoprotein</keyword>
<accession>A0ABQ2MDL1</accession>
<comment type="caution">
    <text evidence="9">The sequence shown here is derived from an EMBL/GenBank/DDBJ whole genome shotgun (WGS) entry which is preliminary data.</text>
</comment>
<protein>
    <recommendedName>
        <fullName evidence="2">histidine kinase</fullName>
        <ecNumber evidence="2">2.7.13.3</ecNumber>
    </recommendedName>
</protein>
<feature type="transmembrane region" description="Helical" evidence="7">
    <location>
        <begin position="300"/>
        <end position="326"/>
    </location>
</feature>
<feature type="domain" description="Histidine kinase/HSP90-like ATPase" evidence="8">
    <location>
        <begin position="508"/>
        <end position="621"/>
    </location>
</feature>
<dbReference type="SUPFAM" id="SSF55874">
    <property type="entry name" value="ATPase domain of HSP90 chaperone/DNA topoisomerase II/histidine kinase"/>
    <property type="match status" value="1"/>
</dbReference>
<evidence type="ECO:0000313" key="10">
    <source>
        <dbReference type="Proteomes" id="UP000631535"/>
    </source>
</evidence>
<dbReference type="Pfam" id="PF08376">
    <property type="entry name" value="NIT"/>
    <property type="match status" value="1"/>
</dbReference>
<dbReference type="InterPro" id="IPR003594">
    <property type="entry name" value="HATPase_dom"/>
</dbReference>
<dbReference type="SMART" id="SM00387">
    <property type="entry name" value="HATPase_c"/>
    <property type="match status" value="1"/>
</dbReference>
<evidence type="ECO:0000256" key="1">
    <source>
        <dbReference type="ARBA" id="ARBA00000085"/>
    </source>
</evidence>
<evidence type="ECO:0000256" key="4">
    <source>
        <dbReference type="ARBA" id="ARBA00022679"/>
    </source>
</evidence>
<keyword evidence="7" id="KW-1133">Transmembrane helix</keyword>
<proteinExistence type="predicted"/>
<feature type="compositionally biased region" description="Polar residues" evidence="6">
    <location>
        <begin position="746"/>
        <end position="756"/>
    </location>
</feature>
<keyword evidence="10" id="KW-1185">Reference proteome</keyword>
<dbReference type="InterPro" id="IPR050428">
    <property type="entry name" value="TCS_sensor_his_kinase"/>
</dbReference>
<organism evidence="9 10">
    <name type="scientific">Streptomyces daqingensis</name>
    <dbReference type="NCBI Taxonomy" id="1472640"/>
    <lineage>
        <taxon>Bacteria</taxon>
        <taxon>Bacillati</taxon>
        <taxon>Actinomycetota</taxon>
        <taxon>Actinomycetes</taxon>
        <taxon>Kitasatosporales</taxon>
        <taxon>Streptomycetaceae</taxon>
        <taxon>Streptomyces</taxon>
    </lineage>
</organism>
<gene>
    <name evidence="9" type="ORF">GCM10012287_30510</name>
</gene>
<feature type="compositionally biased region" description="Basic and acidic residues" evidence="6">
    <location>
        <begin position="830"/>
        <end position="840"/>
    </location>
</feature>
<dbReference type="Pfam" id="PF02518">
    <property type="entry name" value="HATPase_c"/>
    <property type="match status" value="1"/>
</dbReference>
<dbReference type="PANTHER" id="PTHR45436">
    <property type="entry name" value="SENSOR HISTIDINE KINASE YKOH"/>
    <property type="match status" value="1"/>
</dbReference>
<dbReference type="GO" id="GO:0016301">
    <property type="term" value="F:kinase activity"/>
    <property type="evidence" value="ECO:0007669"/>
    <property type="project" value="UniProtKB-KW"/>
</dbReference>
<keyword evidence="4" id="KW-0808">Transferase</keyword>
<evidence type="ECO:0000256" key="6">
    <source>
        <dbReference type="SAM" id="MobiDB-lite"/>
    </source>
</evidence>
<evidence type="ECO:0000313" key="9">
    <source>
        <dbReference type="EMBL" id="GGO50545.1"/>
    </source>
</evidence>
<keyword evidence="5 9" id="KW-0418">Kinase</keyword>
<sequence>MALPIVIPMLALTGLWGYAANGLVQEALTLRGDAETASTAGKPAISLAARLQEERRLTAAWQAASTKSARTALDNARSGTDSAVADFREARVGLGSADPAVRNQADDLNDALGKLSKQRSAVNGRKVSAPGALSYYSDTVTEATGLLAATARTDDGGLSRSAAATASLTDFTEVLSREEAQLAGPRPKVAPNPLAENPSETAERAEFGRYLAVQRQTRAALQPGNLAGDAAGAYERLTGTQQWKTLVEAEEAASSRPSSLTQKTDEWQESAGVVGKELRRIGSDSLNGVVSDGSGRADGLLLGAAVGTVLVLGVLAGGAVVAVRFARSLTGRLSRLQHATGEWAGSTFPQLIAQLDEDEKSDPAPQSMPGEYGSDEIAWLAQEIQRQWQTVVETAVQQARGREGAETVFLGLARRTQVLINRMIPKLDKLEREHEDSKLLKDIFAVDHLATRVRRHTENLLILGGALPGRRWSKAVPIYDVLRSAISETEDYSRVEALPAPPVSLVGQAVADVGHLLAELIENGTSFSPPDTRVCVSAEKVARGLALEVVDRGLGMPTEQYDELNRMLADPPKPDMMALGEAPRLGLFVVARLANRHGLEVTLQKSAYGGTLAVVLLPSDLLEETQSLLSTLVTDARQEADEQEELPSAPAAPAIASAASTPELTAPDTSYADPEPFPVGATAWTSEPSAMPGRPAESNGARPAAEKQPGTEDASPQPHLDQYGGYPAYAGAGLLPSTPGADSPETLGTSPLSPGTLSVPGPGMLDTFGRGISLGSMTMSSPGSGRSPHGAGLLSGPADTEPSVEDAPMAASRPHPPHSLTGEAEPPGPAEDRAPQETRDQPLASPARLPVRVRGENLAEPLRQSSHGFSVPENPDAGMSTPDRAGATMAAIQSGSKRARSSKPAEPDDDQQAETPGHGTGADDSVWKDL</sequence>
<dbReference type="Proteomes" id="UP000631535">
    <property type="component" value="Unassembled WGS sequence"/>
</dbReference>
<evidence type="ECO:0000259" key="8">
    <source>
        <dbReference type="SMART" id="SM00387"/>
    </source>
</evidence>
<feature type="compositionally biased region" description="Polar residues" evidence="6">
    <location>
        <begin position="775"/>
        <end position="784"/>
    </location>
</feature>
<keyword evidence="7" id="KW-0472">Membrane</keyword>
<reference evidence="10" key="1">
    <citation type="journal article" date="2019" name="Int. J. Syst. Evol. Microbiol.">
        <title>The Global Catalogue of Microorganisms (GCM) 10K type strain sequencing project: providing services to taxonomists for standard genome sequencing and annotation.</title>
        <authorList>
            <consortium name="The Broad Institute Genomics Platform"/>
            <consortium name="The Broad Institute Genome Sequencing Center for Infectious Disease"/>
            <person name="Wu L."/>
            <person name="Ma J."/>
        </authorList>
    </citation>
    <scope>NUCLEOTIDE SEQUENCE [LARGE SCALE GENOMIC DNA]</scope>
    <source>
        <strain evidence="10">CGMCC 4.7178</strain>
    </source>
</reference>
<evidence type="ECO:0000256" key="7">
    <source>
        <dbReference type="SAM" id="Phobius"/>
    </source>
</evidence>
<dbReference type="InterPro" id="IPR036890">
    <property type="entry name" value="HATPase_C_sf"/>
</dbReference>
<keyword evidence="7" id="KW-0812">Transmembrane</keyword>
<feature type="region of interest" description="Disordered" evidence="6">
    <location>
        <begin position="181"/>
        <end position="200"/>
    </location>
</feature>
<dbReference type="EC" id="2.7.13.3" evidence="2"/>
<feature type="compositionally biased region" description="Low complexity" evidence="6">
    <location>
        <begin position="723"/>
        <end position="736"/>
    </location>
</feature>
<dbReference type="Gene3D" id="3.30.565.10">
    <property type="entry name" value="Histidine kinase-like ATPase, C-terminal domain"/>
    <property type="match status" value="1"/>
</dbReference>
<comment type="catalytic activity">
    <reaction evidence="1">
        <text>ATP + protein L-histidine = ADP + protein N-phospho-L-histidine.</text>
        <dbReference type="EC" id="2.7.13.3"/>
    </reaction>
</comment>
<dbReference type="PANTHER" id="PTHR45436:SF5">
    <property type="entry name" value="SENSOR HISTIDINE KINASE TRCS"/>
    <property type="match status" value="1"/>
</dbReference>